<evidence type="ECO:0000313" key="1">
    <source>
        <dbReference type="EMBL" id="KAK4604630.1"/>
    </source>
</evidence>
<name>A0AAN7JB31_QUERU</name>
<dbReference type="AlphaFoldDB" id="A0AAN7JB31"/>
<dbReference type="EMBL" id="JAXUIC010000002">
    <property type="protein sequence ID" value="KAK4604630.1"/>
    <property type="molecule type" value="Genomic_DNA"/>
</dbReference>
<protein>
    <submittedName>
        <fullName evidence="1">Uncharacterized protein</fullName>
    </submittedName>
</protein>
<keyword evidence="2" id="KW-1185">Reference proteome</keyword>
<reference evidence="1 2" key="1">
    <citation type="journal article" date="2023" name="G3 (Bethesda)">
        <title>A haplotype-resolved chromosome-scale genome for Quercus rubra L. provides insights into the genetics of adaptive traits for red oak species.</title>
        <authorList>
            <person name="Kapoor B."/>
            <person name="Jenkins J."/>
            <person name="Schmutz J."/>
            <person name="Zhebentyayeva T."/>
            <person name="Kuelheim C."/>
            <person name="Coggeshall M."/>
            <person name="Heim C."/>
            <person name="Lasky J.R."/>
            <person name="Leites L."/>
            <person name="Islam-Faridi N."/>
            <person name="Romero-Severson J."/>
            <person name="DeLeo V.L."/>
            <person name="Lucas S.M."/>
            <person name="Lazic D."/>
            <person name="Gailing O."/>
            <person name="Carlson J."/>
            <person name="Staton M."/>
        </authorList>
    </citation>
    <scope>NUCLEOTIDE SEQUENCE [LARGE SCALE GENOMIC DNA]</scope>
    <source>
        <strain evidence="1">Pseudo-F2</strain>
    </source>
</reference>
<dbReference type="Proteomes" id="UP001324115">
    <property type="component" value="Unassembled WGS sequence"/>
</dbReference>
<comment type="caution">
    <text evidence="1">The sequence shown here is derived from an EMBL/GenBank/DDBJ whole genome shotgun (WGS) entry which is preliminary data.</text>
</comment>
<proteinExistence type="predicted"/>
<organism evidence="1 2">
    <name type="scientific">Quercus rubra</name>
    <name type="common">Northern red oak</name>
    <name type="synonym">Quercus borealis</name>
    <dbReference type="NCBI Taxonomy" id="3512"/>
    <lineage>
        <taxon>Eukaryota</taxon>
        <taxon>Viridiplantae</taxon>
        <taxon>Streptophyta</taxon>
        <taxon>Embryophyta</taxon>
        <taxon>Tracheophyta</taxon>
        <taxon>Spermatophyta</taxon>
        <taxon>Magnoliopsida</taxon>
        <taxon>eudicotyledons</taxon>
        <taxon>Gunneridae</taxon>
        <taxon>Pentapetalae</taxon>
        <taxon>rosids</taxon>
        <taxon>fabids</taxon>
        <taxon>Fagales</taxon>
        <taxon>Fagaceae</taxon>
        <taxon>Quercus</taxon>
    </lineage>
</organism>
<evidence type="ECO:0000313" key="2">
    <source>
        <dbReference type="Proteomes" id="UP001324115"/>
    </source>
</evidence>
<accession>A0AAN7JB31</accession>
<sequence length="107" mass="11520">MATGAADGLFRCVYEGCISGCDTGKERRPYHKNCGCALHKAGKECSHPLPKCKNVSYPIRRAWSEGSLVLAASNYSSPSTSPALVGTGKNQSGLCDQEEEEYVTFKI</sequence>
<gene>
    <name evidence="1" type="ORF">RGQ29_012911</name>
</gene>
<dbReference type="PANTHER" id="PTHR35121:SF2">
    <property type="entry name" value="SWIM-TYPE DOMAIN-CONTAINING PROTEIN"/>
    <property type="match status" value="1"/>
</dbReference>
<dbReference type="PANTHER" id="PTHR35121">
    <property type="entry name" value="HOMEODOMAIN PROTEIN 8, PUTATIVE-RELATED"/>
    <property type="match status" value="1"/>
</dbReference>